<sequence>MNMKKIIYMSILSSLFSLNSCDGDTGKSYAGTPEFDTIEKKLAIKEQQAIRFYDDHFTENFVGENKAEIDSYFWKVIYIYENNYYIGYIHKYDKKGPKEGKMHFLAKIDSKTGEVSVVK</sequence>
<organism evidence="1 2">
    <name type="scientific">Chryseobacterium defluvii</name>
    <dbReference type="NCBI Taxonomy" id="160396"/>
    <lineage>
        <taxon>Bacteria</taxon>
        <taxon>Pseudomonadati</taxon>
        <taxon>Bacteroidota</taxon>
        <taxon>Flavobacteriia</taxon>
        <taxon>Flavobacteriales</taxon>
        <taxon>Weeksellaceae</taxon>
        <taxon>Chryseobacterium group</taxon>
        <taxon>Chryseobacterium</taxon>
    </lineage>
</organism>
<dbReference type="EMBL" id="RBXB01000002">
    <property type="protein sequence ID" value="RKS97403.1"/>
    <property type="molecule type" value="Genomic_DNA"/>
</dbReference>
<dbReference type="RefSeq" id="WP_121461204.1">
    <property type="nucleotide sequence ID" value="NZ_RBXB01000002.1"/>
</dbReference>
<dbReference type="AlphaFoldDB" id="A0A495SD22"/>
<dbReference type="Proteomes" id="UP000272428">
    <property type="component" value="Unassembled WGS sequence"/>
</dbReference>
<accession>A0A495SD22</accession>
<name>A0A495SD22_9FLAO</name>
<gene>
    <name evidence="1" type="ORF">BCF58_1525</name>
</gene>
<protein>
    <submittedName>
        <fullName evidence="1">Uncharacterized protein</fullName>
    </submittedName>
</protein>
<keyword evidence="2" id="KW-1185">Reference proteome</keyword>
<evidence type="ECO:0000313" key="1">
    <source>
        <dbReference type="EMBL" id="RKS97403.1"/>
    </source>
</evidence>
<evidence type="ECO:0000313" key="2">
    <source>
        <dbReference type="Proteomes" id="UP000272428"/>
    </source>
</evidence>
<dbReference type="OrthoDB" id="72948at59732"/>
<comment type="caution">
    <text evidence="1">The sequence shown here is derived from an EMBL/GenBank/DDBJ whole genome shotgun (WGS) entry which is preliminary data.</text>
</comment>
<reference evidence="1 2" key="1">
    <citation type="submission" date="2018-10" db="EMBL/GenBank/DDBJ databases">
        <title>Genomic Encyclopedia of Archaeal and Bacterial Type Strains, Phase II (KMG-II): from individual species to whole genera.</title>
        <authorList>
            <person name="Goeker M."/>
        </authorList>
    </citation>
    <scope>NUCLEOTIDE SEQUENCE [LARGE SCALE GENOMIC DNA]</scope>
    <source>
        <strain evidence="1 2">DSM 14219</strain>
    </source>
</reference>
<proteinExistence type="predicted"/>